<sequence>MMFHEDAPASEITKPLPLIRPKAEKPLNTIILAKRWVGLYTHWWGGKTVRCPDTGCRACDRNIARIWKGFIPVCDAFMMSSVALLQFTGRCTVTLNENKRDPGGLLGSRVLWTRIGKAINSPLRCELIGWADVKECYTYERTCDIVAAVFRDNGELQTPE</sequence>
<accession>X0ZMP0</accession>
<protein>
    <submittedName>
        <fullName evidence="1">Uncharacterized protein</fullName>
    </submittedName>
</protein>
<comment type="caution">
    <text evidence="1">The sequence shown here is derived from an EMBL/GenBank/DDBJ whole genome shotgun (WGS) entry which is preliminary data.</text>
</comment>
<gene>
    <name evidence="1" type="ORF">S01H4_08586</name>
</gene>
<name>X0ZMP0_9ZZZZ</name>
<reference evidence="1" key="1">
    <citation type="journal article" date="2014" name="Front. Microbiol.">
        <title>High frequency of phylogenetically diverse reductive dehalogenase-homologous genes in deep subseafloor sedimentary metagenomes.</title>
        <authorList>
            <person name="Kawai M."/>
            <person name="Futagami T."/>
            <person name="Toyoda A."/>
            <person name="Takaki Y."/>
            <person name="Nishi S."/>
            <person name="Hori S."/>
            <person name="Arai W."/>
            <person name="Tsubouchi T."/>
            <person name="Morono Y."/>
            <person name="Uchiyama I."/>
            <person name="Ito T."/>
            <person name="Fujiyama A."/>
            <person name="Inagaki F."/>
            <person name="Takami H."/>
        </authorList>
    </citation>
    <scope>NUCLEOTIDE SEQUENCE</scope>
    <source>
        <strain evidence="1">Expedition CK06-06</strain>
    </source>
</reference>
<proteinExistence type="predicted"/>
<evidence type="ECO:0000313" key="1">
    <source>
        <dbReference type="EMBL" id="GAG70674.1"/>
    </source>
</evidence>
<dbReference type="EMBL" id="BART01002968">
    <property type="protein sequence ID" value="GAG70674.1"/>
    <property type="molecule type" value="Genomic_DNA"/>
</dbReference>
<dbReference type="AlphaFoldDB" id="X0ZMP0"/>
<organism evidence="1">
    <name type="scientific">marine sediment metagenome</name>
    <dbReference type="NCBI Taxonomy" id="412755"/>
    <lineage>
        <taxon>unclassified sequences</taxon>
        <taxon>metagenomes</taxon>
        <taxon>ecological metagenomes</taxon>
    </lineage>
</organism>